<dbReference type="GO" id="GO:0046872">
    <property type="term" value="F:metal ion binding"/>
    <property type="evidence" value="ECO:0007669"/>
    <property type="project" value="UniProtKB-KW"/>
</dbReference>
<evidence type="ECO:0000256" key="2">
    <source>
        <dbReference type="ARBA" id="ARBA00022833"/>
    </source>
</evidence>
<accession>A0A8J6BKQ3</accession>
<dbReference type="OrthoDB" id="696691at2759"/>
<evidence type="ECO:0000256" key="4">
    <source>
        <dbReference type="SAM" id="MobiDB-lite"/>
    </source>
</evidence>
<feature type="compositionally biased region" description="Basic and acidic residues" evidence="4">
    <location>
        <begin position="491"/>
        <end position="501"/>
    </location>
</feature>
<feature type="domain" description="Replication protein A 70 kDa DNA-binding subunit B/D first OB fold" evidence="5">
    <location>
        <begin position="27"/>
        <end position="131"/>
    </location>
</feature>
<proteinExistence type="predicted"/>
<dbReference type="Pfam" id="PF02721">
    <property type="entry name" value="DUF223"/>
    <property type="match status" value="1"/>
</dbReference>
<sequence length="539" mass="60938">MHMSLGILGKHYVHLLMFTTFCIQMQHSLLKDITHESHSWHVRVRATRFSEYNSEDNPPVLLRLDFVIIDEEGTMMDAQIPGRHITTFKPILKEDRIYDITYFEVANARASYRPVDNNIMAKFTKYTKVKEITTIMETFPRYACKVVPFETLRARIDENKVLSDTVGMLIAISPVSMVRMRGIEKPVRNVQITDGRETLPVSLWGPHATHFDAEGLQAEANKQPVVMLFVGLTSKIRERQLTLYGSTICKWYSNPMIPEVVALQQSLSGKAHEITWFGQAPKKKQVLNATIHDIADLNPHDIMGNTYMVNIAIKRIIPGEPWWYMACDKCKRSASKDGTSYKCIRCGATQAEARYRLSIHGVCPSDLKNDDATNADFVFFGQIAEELIGIPALTLVASVQGHHDLVPIEITRLYGREMIVKVSASRRSLQMHRVSYQIESMSIITSKITDKFTPSDSTQLPMLANKTVGAEPSSTLNQTDIIETSPPQSSDQKRPYTKDDDTPASTSGTKRDMIDDTKLKRPRCARSLFLDKPPDASNR</sequence>
<dbReference type="CDD" id="cd04476">
    <property type="entry name" value="RPA1_DBD_C"/>
    <property type="match status" value="1"/>
</dbReference>
<dbReference type="GO" id="GO:0003677">
    <property type="term" value="F:DNA binding"/>
    <property type="evidence" value="ECO:0007669"/>
    <property type="project" value="UniProtKB-KW"/>
</dbReference>
<dbReference type="PANTHER" id="PTHR47165">
    <property type="entry name" value="OS03G0429900 PROTEIN"/>
    <property type="match status" value="1"/>
</dbReference>
<evidence type="ECO:0000313" key="8">
    <source>
        <dbReference type="Proteomes" id="UP000729402"/>
    </source>
</evidence>
<gene>
    <name evidence="7" type="ORF">GUJ93_ZPchr0010g8304</name>
</gene>
<feature type="compositionally biased region" description="Basic and acidic residues" evidence="4">
    <location>
        <begin position="509"/>
        <end position="519"/>
    </location>
</feature>
<name>A0A8J6BKQ3_ZIZPA</name>
<keyword evidence="1" id="KW-0479">Metal-binding</keyword>
<reference evidence="7" key="2">
    <citation type="submission" date="2021-02" db="EMBL/GenBank/DDBJ databases">
        <authorList>
            <person name="Kimball J.A."/>
            <person name="Haas M.W."/>
            <person name="Macchietto M."/>
            <person name="Kono T."/>
            <person name="Duquette J."/>
            <person name="Shao M."/>
        </authorList>
    </citation>
    <scope>NUCLEOTIDE SEQUENCE</scope>
    <source>
        <tissue evidence="7">Fresh leaf tissue</tissue>
    </source>
</reference>
<dbReference type="CDD" id="cd04481">
    <property type="entry name" value="RPA1_DBD_B_like"/>
    <property type="match status" value="1"/>
</dbReference>
<keyword evidence="8" id="KW-1185">Reference proteome</keyword>
<feature type="region of interest" description="Disordered" evidence="4">
    <location>
        <begin position="469"/>
        <end position="539"/>
    </location>
</feature>
<evidence type="ECO:0000256" key="1">
    <source>
        <dbReference type="ARBA" id="ARBA00022723"/>
    </source>
</evidence>
<keyword evidence="2" id="KW-0862">Zinc</keyword>
<comment type="caution">
    <text evidence="7">The sequence shown here is derived from an EMBL/GenBank/DDBJ whole genome shotgun (WGS) entry which is preliminary data.</text>
</comment>
<dbReference type="AlphaFoldDB" id="A0A8J6BKQ3"/>
<dbReference type="InterPro" id="IPR047192">
    <property type="entry name" value="Euk_RPA1_DBD_C"/>
</dbReference>
<evidence type="ECO:0000313" key="7">
    <source>
        <dbReference type="EMBL" id="KAG8084328.1"/>
    </source>
</evidence>
<evidence type="ECO:0000259" key="6">
    <source>
        <dbReference type="Pfam" id="PF08646"/>
    </source>
</evidence>
<reference evidence="7" key="1">
    <citation type="journal article" date="2021" name="bioRxiv">
        <title>Whole Genome Assembly and Annotation of Northern Wild Rice, Zizania palustris L., Supports a Whole Genome Duplication in the Zizania Genus.</title>
        <authorList>
            <person name="Haas M."/>
            <person name="Kono T."/>
            <person name="Macchietto M."/>
            <person name="Millas R."/>
            <person name="McGilp L."/>
            <person name="Shao M."/>
            <person name="Duquette J."/>
            <person name="Hirsch C.N."/>
            <person name="Kimball J."/>
        </authorList>
    </citation>
    <scope>NUCLEOTIDE SEQUENCE</scope>
    <source>
        <tissue evidence="7">Fresh leaf tissue</tissue>
    </source>
</reference>
<dbReference type="PANTHER" id="PTHR47165:SF4">
    <property type="entry name" value="OS03G0429900 PROTEIN"/>
    <property type="match status" value="1"/>
</dbReference>
<dbReference type="Pfam" id="PF08646">
    <property type="entry name" value="Rep_fac-A_C"/>
    <property type="match status" value="1"/>
</dbReference>
<dbReference type="InterPro" id="IPR013955">
    <property type="entry name" value="Rep_factor-A_C"/>
</dbReference>
<protein>
    <submittedName>
        <fullName evidence="7">Uncharacterized protein</fullName>
    </submittedName>
</protein>
<feature type="compositionally biased region" description="Polar residues" evidence="4">
    <location>
        <begin position="472"/>
        <end position="490"/>
    </location>
</feature>
<dbReference type="InterPro" id="IPR003871">
    <property type="entry name" value="RFA1B/D_OB_1st"/>
</dbReference>
<evidence type="ECO:0000256" key="3">
    <source>
        <dbReference type="ARBA" id="ARBA00023125"/>
    </source>
</evidence>
<organism evidence="7 8">
    <name type="scientific">Zizania palustris</name>
    <name type="common">Northern wild rice</name>
    <dbReference type="NCBI Taxonomy" id="103762"/>
    <lineage>
        <taxon>Eukaryota</taxon>
        <taxon>Viridiplantae</taxon>
        <taxon>Streptophyta</taxon>
        <taxon>Embryophyta</taxon>
        <taxon>Tracheophyta</taxon>
        <taxon>Spermatophyta</taxon>
        <taxon>Magnoliopsida</taxon>
        <taxon>Liliopsida</taxon>
        <taxon>Poales</taxon>
        <taxon>Poaceae</taxon>
        <taxon>BOP clade</taxon>
        <taxon>Oryzoideae</taxon>
        <taxon>Oryzeae</taxon>
        <taxon>Zizaniinae</taxon>
        <taxon>Zizania</taxon>
    </lineage>
</organism>
<dbReference type="Proteomes" id="UP000729402">
    <property type="component" value="Unassembled WGS sequence"/>
</dbReference>
<dbReference type="EMBL" id="JAAALK010000082">
    <property type="protein sequence ID" value="KAG8084328.1"/>
    <property type="molecule type" value="Genomic_DNA"/>
</dbReference>
<evidence type="ECO:0000259" key="5">
    <source>
        <dbReference type="Pfam" id="PF02721"/>
    </source>
</evidence>
<dbReference type="CDD" id="cd04480">
    <property type="entry name" value="RPA1_DBD_A_like"/>
    <property type="match status" value="1"/>
</dbReference>
<feature type="domain" description="Replication factor A C-terminal" evidence="6">
    <location>
        <begin position="312"/>
        <end position="440"/>
    </location>
</feature>
<keyword evidence="3" id="KW-0238">DNA-binding</keyword>